<dbReference type="InterPro" id="IPR015655">
    <property type="entry name" value="PP2C"/>
</dbReference>
<evidence type="ECO:0000313" key="3">
    <source>
        <dbReference type="EMBL" id="GAA2003415.1"/>
    </source>
</evidence>
<feature type="region of interest" description="Disordered" evidence="1">
    <location>
        <begin position="351"/>
        <end position="400"/>
    </location>
</feature>
<dbReference type="SUPFAM" id="SSF81606">
    <property type="entry name" value="PP2C-like"/>
    <property type="match status" value="1"/>
</dbReference>
<feature type="region of interest" description="Disordered" evidence="1">
    <location>
        <begin position="29"/>
        <end position="58"/>
    </location>
</feature>
<feature type="compositionally biased region" description="Low complexity" evidence="1">
    <location>
        <begin position="41"/>
        <end position="56"/>
    </location>
</feature>
<dbReference type="Gene3D" id="3.60.40.10">
    <property type="entry name" value="PPM-type phosphatase domain"/>
    <property type="match status" value="1"/>
</dbReference>
<evidence type="ECO:0000313" key="4">
    <source>
        <dbReference type="Proteomes" id="UP001501585"/>
    </source>
</evidence>
<comment type="caution">
    <text evidence="3">The sequence shown here is derived from an EMBL/GenBank/DDBJ whole genome shotgun (WGS) entry which is preliminary data.</text>
</comment>
<dbReference type="Proteomes" id="UP001501585">
    <property type="component" value="Unassembled WGS sequence"/>
</dbReference>
<dbReference type="SMART" id="SM00332">
    <property type="entry name" value="PP2Cc"/>
    <property type="match status" value="1"/>
</dbReference>
<dbReference type="CDD" id="cd00143">
    <property type="entry name" value="PP2Cc"/>
    <property type="match status" value="1"/>
</dbReference>
<dbReference type="PANTHER" id="PTHR47992">
    <property type="entry name" value="PROTEIN PHOSPHATASE"/>
    <property type="match status" value="1"/>
</dbReference>
<dbReference type="PROSITE" id="PS51746">
    <property type="entry name" value="PPM_2"/>
    <property type="match status" value="1"/>
</dbReference>
<dbReference type="InterPro" id="IPR001932">
    <property type="entry name" value="PPM-type_phosphatase-like_dom"/>
</dbReference>
<reference evidence="4" key="1">
    <citation type="journal article" date="2019" name="Int. J. Syst. Evol. Microbiol.">
        <title>The Global Catalogue of Microorganisms (GCM) 10K type strain sequencing project: providing services to taxonomists for standard genome sequencing and annotation.</title>
        <authorList>
            <consortium name="The Broad Institute Genomics Platform"/>
            <consortium name="The Broad Institute Genome Sequencing Center for Infectious Disease"/>
            <person name="Wu L."/>
            <person name="Ma J."/>
        </authorList>
    </citation>
    <scope>NUCLEOTIDE SEQUENCE [LARGE SCALE GENOMIC DNA]</scope>
    <source>
        <strain evidence="4">JCM 15313</strain>
    </source>
</reference>
<proteinExistence type="predicted"/>
<gene>
    <name evidence="3" type="ORF">GCM10009799_33150</name>
</gene>
<evidence type="ECO:0000259" key="2">
    <source>
        <dbReference type="PROSITE" id="PS51746"/>
    </source>
</evidence>
<accession>A0ABP5ENP6</accession>
<dbReference type="RefSeq" id="WP_344163521.1">
    <property type="nucleotide sequence ID" value="NZ_BAAAPC010000014.1"/>
</dbReference>
<dbReference type="Pfam" id="PF13672">
    <property type="entry name" value="PP2C_2"/>
    <property type="match status" value="1"/>
</dbReference>
<evidence type="ECO:0000256" key="1">
    <source>
        <dbReference type="SAM" id="MobiDB-lite"/>
    </source>
</evidence>
<organism evidence="3 4">
    <name type="scientific">Nocardiopsis rhodophaea</name>
    <dbReference type="NCBI Taxonomy" id="280238"/>
    <lineage>
        <taxon>Bacteria</taxon>
        <taxon>Bacillati</taxon>
        <taxon>Actinomycetota</taxon>
        <taxon>Actinomycetes</taxon>
        <taxon>Streptosporangiales</taxon>
        <taxon>Nocardiopsidaceae</taxon>
        <taxon>Nocardiopsis</taxon>
    </lineage>
</organism>
<name>A0ABP5ENP6_9ACTN</name>
<sequence>MTVARTCPACEERVSRGDVYCERCGHRVASPRASAPPGTRGAPDAGEANGDAGGADVHTGPMPTVEPCTWCGAGVTAGYCAACGMCQPGDRDHVEIRAGTVAGVSDRGLRHHRNEDAMAVLTPDVPLPAAVAVVCDGVSTSPHPDEAAHVAAETGAAVLADELAAGSGAQKATEAALAEAASAVADLAESTESAPACTYVSAVVPRNGGRITIGWVGDSRAYWLAGSPAATPSALLTRDDSWSEAMVAMRVMSPSEARVSVYAHALTSWLGADNTACHGHTTAITPDGPGALVLCSDGLWNYFPDAAALSDAVPEAGADPLGAAQAFVRRALDAGGRDNITVVVIAVPASDRSDGGGADGAPPAPEARDTEPNAALGGDQEGDQGGGPGDHVRGSGGSGG</sequence>
<dbReference type="InterPro" id="IPR036457">
    <property type="entry name" value="PPM-type-like_dom_sf"/>
</dbReference>
<protein>
    <recommendedName>
        <fullName evidence="2">PPM-type phosphatase domain-containing protein</fullName>
    </recommendedName>
</protein>
<keyword evidence="4" id="KW-1185">Reference proteome</keyword>
<feature type="compositionally biased region" description="Gly residues" evidence="1">
    <location>
        <begin position="383"/>
        <end position="400"/>
    </location>
</feature>
<feature type="domain" description="PPM-type phosphatase" evidence="2">
    <location>
        <begin position="100"/>
        <end position="347"/>
    </location>
</feature>
<dbReference type="EMBL" id="BAAAPC010000014">
    <property type="protein sequence ID" value="GAA2003415.1"/>
    <property type="molecule type" value="Genomic_DNA"/>
</dbReference>